<dbReference type="eggNOG" id="ENOG5034027">
    <property type="taxonomic scope" value="Bacteria"/>
</dbReference>
<reference evidence="2" key="1">
    <citation type="submission" date="2016-04" db="EMBL/GenBank/DDBJ databases">
        <title>Fast-growing isolate from the root nodules of Vavilovia formosa.</title>
        <authorList>
            <person name="Kimeklis A."/>
            <person name="Safronova V."/>
            <person name="Belimov A."/>
            <person name="Andronov E."/>
        </authorList>
    </citation>
    <scope>NUCLEOTIDE SEQUENCE [LARGE SCALE GENOMIC DNA]</scope>
    <source>
        <strain evidence="2">Vaf-46</strain>
    </source>
</reference>
<dbReference type="EMBL" id="LWBS01000402">
    <property type="protein sequence ID" value="OAP91110.1"/>
    <property type="molecule type" value="Genomic_DNA"/>
</dbReference>
<feature type="transmembrane region" description="Helical" evidence="1">
    <location>
        <begin position="12"/>
        <end position="35"/>
    </location>
</feature>
<organism evidence="2">
    <name type="scientific">Rhizobium leguminosarum</name>
    <dbReference type="NCBI Taxonomy" id="384"/>
    <lineage>
        <taxon>Bacteria</taxon>
        <taxon>Pseudomonadati</taxon>
        <taxon>Pseudomonadota</taxon>
        <taxon>Alphaproteobacteria</taxon>
        <taxon>Hyphomicrobiales</taxon>
        <taxon>Rhizobiaceae</taxon>
        <taxon>Rhizobium/Agrobacterium group</taxon>
        <taxon>Rhizobium</taxon>
    </lineage>
</organism>
<evidence type="ECO:0000313" key="2">
    <source>
        <dbReference type="EMBL" id="OAP91110.1"/>
    </source>
</evidence>
<feature type="transmembrane region" description="Helical" evidence="1">
    <location>
        <begin position="79"/>
        <end position="103"/>
    </location>
</feature>
<sequence>MTQSRSLSKWKARHAVLVWIGILLNFAFVLPLIFWPEWILGLFGISVNQLIWPRFAGLLLGILSIFYIPATLDIDRYRVFAWLAVFPSRTLGTVFFLLAVFVFDQPLGYLAGAFLDGSVGIATLFCLLRILRLEQNIAEGRQA</sequence>
<protein>
    <recommendedName>
        <fullName evidence="3">Transmembrane protein</fullName>
    </recommendedName>
</protein>
<gene>
    <name evidence="2" type="ORF">A4U53_28130</name>
</gene>
<dbReference type="AlphaFoldDB" id="A0A179BI96"/>
<feature type="transmembrane region" description="Helical" evidence="1">
    <location>
        <begin position="55"/>
        <end position="72"/>
    </location>
</feature>
<evidence type="ECO:0000256" key="1">
    <source>
        <dbReference type="SAM" id="Phobius"/>
    </source>
</evidence>
<keyword evidence="1" id="KW-0472">Membrane</keyword>
<comment type="caution">
    <text evidence="2">The sequence shown here is derived from an EMBL/GenBank/DDBJ whole genome shotgun (WGS) entry which is preliminary data.</text>
</comment>
<evidence type="ECO:0008006" key="3">
    <source>
        <dbReference type="Google" id="ProtNLM"/>
    </source>
</evidence>
<keyword evidence="1" id="KW-1133">Transmembrane helix</keyword>
<name>A0A179BI96_RHILE</name>
<feature type="transmembrane region" description="Helical" evidence="1">
    <location>
        <begin position="109"/>
        <end position="131"/>
    </location>
</feature>
<accession>A0A179BI96</accession>
<keyword evidence="1" id="KW-0812">Transmembrane</keyword>
<proteinExistence type="predicted"/>